<reference evidence="1" key="1">
    <citation type="submission" date="2023-04" db="EMBL/GenBank/DDBJ databases">
        <title>A chromosome-level genome assembly of the parasitoid wasp Eretmocerus hayati.</title>
        <authorList>
            <person name="Zhong Y."/>
            <person name="Liu S."/>
            <person name="Liu Y."/>
        </authorList>
    </citation>
    <scope>NUCLEOTIDE SEQUENCE</scope>
    <source>
        <strain evidence="1">ZJU_SS_LIU_2023</strain>
    </source>
</reference>
<name>A0ACC2N3N2_9HYME</name>
<evidence type="ECO:0000313" key="2">
    <source>
        <dbReference type="Proteomes" id="UP001239111"/>
    </source>
</evidence>
<keyword evidence="2" id="KW-1185">Reference proteome</keyword>
<dbReference type="Proteomes" id="UP001239111">
    <property type="component" value="Chromosome 4"/>
</dbReference>
<accession>A0ACC2N3N2</accession>
<gene>
    <name evidence="1" type="ORF">QAD02_005952</name>
</gene>
<protein>
    <submittedName>
        <fullName evidence="1">Uncharacterized protein</fullName>
    </submittedName>
</protein>
<organism evidence="1 2">
    <name type="scientific">Eretmocerus hayati</name>
    <dbReference type="NCBI Taxonomy" id="131215"/>
    <lineage>
        <taxon>Eukaryota</taxon>
        <taxon>Metazoa</taxon>
        <taxon>Ecdysozoa</taxon>
        <taxon>Arthropoda</taxon>
        <taxon>Hexapoda</taxon>
        <taxon>Insecta</taxon>
        <taxon>Pterygota</taxon>
        <taxon>Neoptera</taxon>
        <taxon>Endopterygota</taxon>
        <taxon>Hymenoptera</taxon>
        <taxon>Apocrita</taxon>
        <taxon>Proctotrupomorpha</taxon>
        <taxon>Chalcidoidea</taxon>
        <taxon>Aphelinidae</taxon>
        <taxon>Aphelininae</taxon>
        <taxon>Eretmocerus</taxon>
    </lineage>
</organism>
<evidence type="ECO:0000313" key="1">
    <source>
        <dbReference type="EMBL" id="KAJ8664290.1"/>
    </source>
</evidence>
<proteinExistence type="predicted"/>
<sequence length="345" mass="39024">MKLIIIFLGIPFLIGRVSPEGTTTPFPTSPESFSDLVKQQNQQSQNARIQATFICRICCAAFDSRRLLTTHIHRVHPGEGAYSCDFCSKSFSYTSNLANHLRSHTGERPFSCELCQTSYPRKESLKRHMLAHQSVKSFSCTICSASFTSQASLTKHMMFHSDHNPFSCGICNQRFRDLAGLQDHLKTHKHEIYSCQICKKKFSDSLSLECHVDTHGIKKPYICRLCSRHYKFMRGLEKHMIRHHQFSLRESQILQSEYRGTQEGPSSSFQDSQIHQEHECGDTSRNTIHQEIPDHAAGTSSDSCGACSCPTNSELIGGNYCVFEHLSDPQHTGKHYLNSASVVMI</sequence>
<comment type="caution">
    <text evidence="1">The sequence shown here is derived from an EMBL/GenBank/DDBJ whole genome shotgun (WGS) entry which is preliminary data.</text>
</comment>
<dbReference type="EMBL" id="CM056744">
    <property type="protein sequence ID" value="KAJ8664290.1"/>
    <property type="molecule type" value="Genomic_DNA"/>
</dbReference>